<keyword evidence="3" id="KW-1185">Reference proteome</keyword>
<feature type="chain" id="PRO_5031361924" description="GLTT repeat-containing protein" evidence="1">
    <location>
        <begin position="21"/>
        <end position="88"/>
    </location>
</feature>
<gene>
    <name evidence="2" type="ORF">FHR82_008568</name>
</gene>
<evidence type="ECO:0000313" key="2">
    <source>
        <dbReference type="EMBL" id="MBB4912297.1"/>
    </source>
</evidence>
<reference evidence="2 3" key="1">
    <citation type="submission" date="2020-08" db="EMBL/GenBank/DDBJ databases">
        <title>Genomic Encyclopedia of Type Strains, Phase III (KMG-III): the genomes of soil and plant-associated and newly described type strains.</title>
        <authorList>
            <person name="Whitman W."/>
        </authorList>
    </citation>
    <scope>NUCLEOTIDE SEQUENCE [LARGE SCALE GENOMIC DNA]</scope>
    <source>
        <strain evidence="2 3">CECT 8960</strain>
    </source>
</reference>
<keyword evidence="1" id="KW-0732">Signal</keyword>
<evidence type="ECO:0000256" key="1">
    <source>
        <dbReference type="SAM" id="SignalP"/>
    </source>
</evidence>
<dbReference type="EMBL" id="JACHJQ010000012">
    <property type="protein sequence ID" value="MBB4912297.1"/>
    <property type="molecule type" value="Genomic_DNA"/>
</dbReference>
<dbReference type="AlphaFoldDB" id="A0A7W7VJ62"/>
<evidence type="ECO:0008006" key="4">
    <source>
        <dbReference type="Google" id="ProtNLM"/>
    </source>
</evidence>
<accession>A0A7W7VJ62</accession>
<dbReference type="Proteomes" id="UP000520767">
    <property type="component" value="Unassembled WGS sequence"/>
</dbReference>
<feature type="signal peptide" evidence="1">
    <location>
        <begin position="1"/>
        <end position="20"/>
    </location>
</feature>
<sequence>MTVAAAALAFLGVLATPAFASAELSGNAPIASSADSRATSDLPLVGGLLGGSGAGGLTDGLPLVGGLLGGSGAGGLTDGLPLVGGLLG</sequence>
<dbReference type="RefSeq" id="WP_184816296.1">
    <property type="nucleotide sequence ID" value="NZ_JACHJQ010000012.1"/>
</dbReference>
<name>A0A7W7VJ62_9PSEU</name>
<protein>
    <recommendedName>
        <fullName evidence="4">GLTT repeat-containing protein</fullName>
    </recommendedName>
</protein>
<evidence type="ECO:0000313" key="3">
    <source>
        <dbReference type="Proteomes" id="UP000520767"/>
    </source>
</evidence>
<comment type="caution">
    <text evidence="2">The sequence shown here is derived from an EMBL/GenBank/DDBJ whole genome shotgun (WGS) entry which is preliminary data.</text>
</comment>
<proteinExistence type="predicted"/>
<organism evidence="2 3">
    <name type="scientific">Actinophytocola algeriensis</name>
    <dbReference type="NCBI Taxonomy" id="1768010"/>
    <lineage>
        <taxon>Bacteria</taxon>
        <taxon>Bacillati</taxon>
        <taxon>Actinomycetota</taxon>
        <taxon>Actinomycetes</taxon>
        <taxon>Pseudonocardiales</taxon>
        <taxon>Pseudonocardiaceae</taxon>
    </lineage>
</organism>